<reference evidence="1 2" key="1">
    <citation type="submission" date="2023-05" db="EMBL/GenBank/DDBJ databases">
        <title>B98-5 Cell Line De Novo Hybrid Assembly: An Optical Mapping Approach.</title>
        <authorList>
            <person name="Kananen K."/>
            <person name="Auerbach J.A."/>
            <person name="Kautto E."/>
            <person name="Blachly J.S."/>
        </authorList>
    </citation>
    <scope>NUCLEOTIDE SEQUENCE [LARGE SCALE GENOMIC DNA]</scope>
    <source>
        <strain evidence="1">B95-8</strain>
        <tissue evidence="1">Cell line</tissue>
    </source>
</reference>
<sequence>DCSESLSQWQPISRTKLRGQDWVASSQRCAIPGGYELARASEQNDSNSTLPLRYDAHSCVQQPTGLG</sequence>
<dbReference type="EMBL" id="JASSZA010000015">
    <property type="protein sequence ID" value="KAK2093433.1"/>
    <property type="molecule type" value="Genomic_DNA"/>
</dbReference>
<gene>
    <name evidence="1" type="ORF">P7K49_029962</name>
</gene>
<feature type="non-terminal residue" evidence="1">
    <location>
        <position position="1"/>
    </location>
</feature>
<organism evidence="1 2">
    <name type="scientific">Saguinus oedipus</name>
    <name type="common">Cotton-top tamarin</name>
    <name type="synonym">Oedipomidas oedipus</name>
    <dbReference type="NCBI Taxonomy" id="9490"/>
    <lineage>
        <taxon>Eukaryota</taxon>
        <taxon>Metazoa</taxon>
        <taxon>Chordata</taxon>
        <taxon>Craniata</taxon>
        <taxon>Vertebrata</taxon>
        <taxon>Euteleostomi</taxon>
        <taxon>Mammalia</taxon>
        <taxon>Eutheria</taxon>
        <taxon>Euarchontoglires</taxon>
        <taxon>Primates</taxon>
        <taxon>Haplorrhini</taxon>
        <taxon>Platyrrhini</taxon>
        <taxon>Cebidae</taxon>
        <taxon>Callitrichinae</taxon>
        <taxon>Saguinus</taxon>
    </lineage>
</organism>
<dbReference type="Proteomes" id="UP001266305">
    <property type="component" value="Unassembled WGS sequence"/>
</dbReference>
<keyword evidence="2" id="KW-1185">Reference proteome</keyword>
<protein>
    <submittedName>
        <fullName evidence="1">Uncharacterized protein</fullName>
    </submittedName>
</protein>
<comment type="caution">
    <text evidence="1">The sequence shown here is derived from an EMBL/GenBank/DDBJ whole genome shotgun (WGS) entry which is preliminary data.</text>
</comment>
<name>A0ABQ9U8Q1_SAGOE</name>
<accession>A0ABQ9U8Q1</accession>
<evidence type="ECO:0000313" key="2">
    <source>
        <dbReference type="Proteomes" id="UP001266305"/>
    </source>
</evidence>
<proteinExistence type="predicted"/>
<evidence type="ECO:0000313" key="1">
    <source>
        <dbReference type="EMBL" id="KAK2093433.1"/>
    </source>
</evidence>